<dbReference type="OrthoDB" id="4841230at2759"/>
<gene>
    <name evidence="2" type="ORF">GQ607_013052</name>
</gene>
<feature type="region of interest" description="Disordered" evidence="1">
    <location>
        <begin position="261"/>
        <end position="332"/>
    </location>
</feature>
<evidence type="ECO:0000313" key="3">
    <source>
        <dbReference type="Proteomes" id="UP000434172"/>
    </source>
</evidence>
<dbReference type="Gene3D" id="1.10.418.20">
    <property type="match status" value="1"/>
</dbReference>
<dbReference type="InterPro" id="IPR038765">
    <property type="entry name" value="Papain-like_cys_pep_sf"/>
</dbReference>
<organism evidence="2 3">
    <name type="scientific">Colletotrichum asianum</name>
    <dbReference type="NCBI Taxonomy" id="702518"/>
    <lineage>
        <taxon>Eukaryota</taxon>
        <taxon>Fungi</taxon>
        <taxon>Dikarya</taxon>
        <taxon>Ascomycota</taxon>
        <taxon>Pezizomycotina</taxon>
        <taxon>Sordariomycetes</taxon>
        <taxon>Hypocreomycetidae</taxon>
        <taxon>Glomerellales</taxon>
        <taxon>Glomerellaceae</taxon>
        <taxon>Colletotrichum</taxon>
        <taxon>Colletotrichum gloeosporioides species complex</taxon>
    </lineage>
</organism>
<dbReference type="Proteomes" id="UP000434172">
    <property type="component" value="Unassembled WGS sequence"/>
</dbReference>
<dbReference type="SUPFAM" id="SSF54001">
    <property type="entry name" value="Cysteine proteinases"/>
    <property type="match status" value="1"/>
</dbReference>
<name>A0A8H3ZL55_9PEZI</name>
<evidence type="ECO:0000256" key="1">
    <source>
        <dbReference type="SAM" id="MobiDB-lite"/>
    </source>
</evidence>
<dbReference type="EMBL" id="WOWK01000092">
    <property type="protein sequence ID" value="KAF0319687.1"/>
    <property type="molecule type" value="Genomic_DNA"/>
</dbReference>
<proteinExistence type="predicted"/>
<feature type="compositionally biased region" description="Polar residues" evidence="1">
    <location>
        <begin position="287"/>
        <end position="300"/>
    </location>
</feature>
<sequence>MRLPPCLPAYRRTCRKVHQPPCATQCHPSHSIPPPRHCNRITCVCVFGVASQPTFAYLASTYRPWCALPVVYGDTDMTDYNDRLHCASVRQDTPVGDPPIRTHDQSHAADHQLNVDIEKLDYFLRHTNLETLGQELRTIFRRYQPTHSRSDIIRRLPQAVRKFLVVANTGKRFRRLVDSVARTWNVPSETLCRTFEDVSSERFYLALKRLAVQHAFAPSFEALSQAQKSRRGGLRGSRVSQRATWTPDDAVKAARILSVPEQHSSGNPPAPAAQADAPHPYTPAQAAKSTSEVASNSQFLSHKPVARPENDQPIPSKGDRAFDNDFGAPQAMSEDLPDLAYFPEHRAHFGSDHFPEHPVDFGPLVEVAADAHAEESADDSIDVESGRRQKRFVEHDYVVDEDSLAEFPETHTPLRTIKNKTPNLNHIFSPANFRFYFQDNADDSSLSSIFSDPIIPQEVVDQRMSSPSHHLPEDMASQADAGVTCLVNMDGATTLAPEKMLNSDAINLCMSIMHGALPPGTANGKNVNVINSLMANLQIWRQNIVNRVSELKQTYLRTWLQSQSMLRFVDCPQQDNGFDCGIFVLRRVFVALVSALSNSDESQESAWVLHKDLDVVEVAPAYDHPGPRVGTKISIAEWSVGAPARKAWDEHMWAQQEQRILKNVEQLTLYETSVKAAHRAISELLEMRHANEKRELTTELEQRRQISDMIQGLRFRTETETQCGKEQLRHLRRARRRLQDIQRASTGFESVQRQLEVEKEDVACRIETLRRMIRA</sequence>
<accession>A0A8H3ZL55</accession>
<comment type="caution">
    <text evidence="2">The sequence shown here is derived from an EMBL/GenBank/DDBJ whole genome shotgun (WGS) entry which is preliminary data.</text>
</comment>
<dbReference type="AlphaFoldDB" id="A0A8H3ZL55"/>
<protein>
    <recommendedName>
        <fullName evidence="4">Ubiquitin-like protease family profile domain-containing protein</fullName>
    </recommendedName>
</protein>
<reference evidence="2 3" key="1">
    <citation type="submission" date="2019-12" db="EMBL/GenBank/DDBJ databases">
        <title>A genome sequence resource for the geographically widespread anthracnose pathogen Colletotrichum asianum.</title>
        <authorList>
            <person name="Meng Y."/>
        </authorList>
    </citation>
    <scope>NUCLEOTIDE SEQUENCE [LARGE SCALE GENOMIC DNA]</scope>
    <source>
        <strain evidence="2 3">ICMP 18580</strain>
    </source>
</reference>
<evidence type="ECO:0000313" key="2">
    <source>
        <dbReference type="EMBL" id="KAF0319687.1"/>
    </source>
</evidence>
<keyword evidence="3" id="KW-1185">Reference proteome</keyword>
<evidence type="ECO:0008006" key="4">
    <source>
        <dbReference type="Google" id="ProtNLM"/>
    </source>
</evidence>